<dbReference type="Gene3D" id="2.30.110.10">
    <property type="entry name" value="Electron Transport, Fmn-binding Protein, Chain A"/>
    <property type="match status" value="1"/>
</dbReference>
<evidence type="ECO:0000256" key="1">
    <source>
        <dbReference type="ARBA" id="ARBA00001965"/>
    </source>
</evidence>
<dbReference type="InterPro" id="IPR012349">
    <property type="entry name" value="Split_barrel_FMN-bd"/>
</dbReference>
<evidence type="ECO:0000259" key="4">
    <source>
        <dbReference type="PROSITE" id="PS50903"/>
    </source>
</evidence>
<evidence type="ECO:0000313" key="5">
    <source>
        <dbReference type="EMBL" id="MTT75865.1"/>
    </source>
</evidence>
<organism evidence="5 8">
    <name type="scientific">Phascolarctobacterium faecium</name>
    <dbReference type="NCBI Taxonomy" id="33025"/>
    <lineage>
        <taxon>Bacteria</taxon>
        <taxon>Bacillati</taxon>
        <taxon>Bacillota</taxon>
        <taxon>Negativicutes</taxon>
        <taxon>Acidaminococcales</taxon>
        <taxon>Acidaminococcaceae</taxon>
        <taxon>Phascolarctobacterium</taxon>
    </lineage>
</organism>
<dbReference type="OrthoDB" id="9799749at2"/>
<feature type="domain" description="Rubredoxin-like" evidence="4">
    <location>
        <begin position="178"/>
        <end position="216"/>
    </location>
</feature>
<evidence type="ECO:0000313" key="8">
    <source>
        <dbReference type="Proteomes" id="UP000484547"/>
    </source>
</evidence>
<dbReference type="Proteomes" id="UP000443070">
    <property type="component" value="Unassembled WGS sequence"/>
</dbReference>
<comment type="similarity">
    <text evidence="2">Belongs to the non-flavoprotein flavin reductase family.</text>
</comment>
<dbReference type="InterPro" id="IPR050268">
    <property type="entry name" value="NADH-dep_flavin_reductase"/>
</dbReference>
<dbReference type="AlphaFoldDB" id="A0A7X2XFM8"/>
<dbReference type="EMBL" id="WNBM01000003">
    <property type="protein sequence ID" value="MTT75865.1"/>
    <property type="molecule type" value="Genomic_DNA"/>
</dbReference>
<dbReference type="InterPro" id="IPR048574">
    <property type="entry name" value="RUBY_RBDX"/>
</dbReference>
<dbReference type="EMBL" id="WNBW01000003">
    <property type="protein sequence ID" value="MTU03927.1"/>
    <property type="molecule type" value="Genomic_DNA"/>
</dbReference>
<dbReference type="InterPro" id="IPR002563">
    <property type="entry name" value="Flavin_Rdtase-like_dom"/>
</dbReference>
<name>A0A7X2XFM8_9FIRM</name>
<dbReference type="GO" id="GO:0042602">
    <property type="term" value="F:riboflavin reductase (NADPH) activity"/>
    <property type="evidence" value="ECO:0007669"/>
    <property type="project" value="TreeGrafter"/>
</dbReference>
<comment type="cofactor">
    <cofactor evidence="1">
        <name>Fe(3+)</name>
        <dbReference type="ChEBI" id="CHEBI:29034"/>
    </cofactor>
</comment>
<dbReference type="Gene3D" id="2.20.28.10">
    <property type="match status" value="1"/>
</dbReference>
<dbReference type="PROSITE" id="PS50903">
    <property type="entry name" value="RUBREDOXIN_LIKE"/>
    <property type="match status" value="1"/>
</dbReference>
<sequence>MDLSVLHKLTYGMYAVGTLDGIRPAGCIVNTVIQVTSDNPVIAVSMNKNNFTYEAIKKSGRFSISILSEAVERNVIAELGFACGRKMDKFCGKNFACGVLDGLPIVKEHACGYMVCDVIAMHDAETHCVIMARLTKTLGGTDEPPMTYEYYHNVIKGKAPKNAPTYQVEVPKSEKQAQLRYICEVCGYIYEGDITKEADDYVCPVCKQPKSRFKRM</sequence>
<dbReference type="SMART" id="SM00903">
    <property type="entry name" value="Flavin_Reduct"/>
    <property type="match status" value="1"/>
</dbReference>
<keyword evidence="7" id="KW-1185">Reference proteome</keyword>
<dbReference type="Proteomes" id="UP000484547">
    <property type="component" value="Unassembled WGS sequence"/>
</dbReference>
<dbReference type="PANTHER" id="PTHR30466">
    <property type="entry name" value="FLAVIN REDUCTASE"/>
    <property type="match status" value="1"/>
</dbReference>
<dbReference type="SUPFAM" id="SSF57802">
    <property type="entry name" value="Rubredoxin-like"/>
    <property type="match status" value="1"/>
</dbReference>
<dbReference type="CDD" id="cd00350">
    <property type="entry name" value="rubredoxin_like"/>
    <property type="match status" value="1"/>
</dbReference>
<comment type="caution">
    <text evidence="5">The sequence shown here is derived from an EMBL/GenBank/DDBJ whole genome shotgun (WGS) entry which is preliminary data.</text>
</comment>
<evidence type="ECO:0000313" key="7">
    <source>
        <dbReference type="Proteomes" id="UP000443070"/>
    </source>
</evidence>
<dbReference type="GO" id="GO:0005506">
    <property type="term" value="F:iron ion binding"/>
    <property type="evidence" value="ECO:0007669"/>
    <property type="project" value="InterPro"/>
</dbReference>
<gene>
    <name evidence="5" type="ORF">GMD11_06255</name>
    <name evidence="6" type="ORF">GMD18_05900</name>
</gene>
<evidence type="ECO:0000313" key="6">
    <source>
        <dbReference type="EMBL" id="MTU03927.1"/>
    </source>
</evidence>
<dbReference type="GO" id="GO:0010181">
    <property type="term" value="F:FMN binding"/>
    <property type="evidence" value="ECO:0007669"/>
    <property type="project" value="InterPro"/>
</dbReference>
<dbReference type="SUPFAM" id="SSF50475">
    <property type="entry name" value="FMN-binding split barrel"/>
    <property type="match status" value="1"/>
</dbReference>
<dbReference type="InterPro" id="IPR024934">
    <property type="entry name" value="Rubredoxin-like_dom"/>
</dbReference>
<keyword evidence="3" id="KW-0560">Oxidoreductase</keyword>
<accession>A0A7X2XFM8</accession>
<dbReference type="Pfam" id="PF21349">
    <property type="entry name" value="RUBY_RBDX"/>
    <property type="match status" value="1"/>
</dbReference>
<dbReference type="Pfam" id="PF01613">
    <property type="entry name" value="Flavin_Reduct"/>
    <property type="match status" value="1"/>
</dbReference>
<reference evidence="7 8" key="1">
    <citation type="journal article" date="2019" name="Nat. Med.">
        <title>A library of human gut bacterial isolates paired with longitudinal multiomics data enables mechanistic microbiome research.</title>
        <authorList>
            <person name="Poyet M."/>
            <person name="Groussin M."/>
            <person name="Gibbons S.M."/>
            <person name="Avila-Pacheco J."/>
            <person name="Jiang X."/>
            <person name="Kearney S.M."/>
            <person name="Perrotta A.R."/>
            <person name="Berdy B."/>
            <person name="Zhao S."/>
            <person name="Lieberman T.D."/>
            <person name="Swanson P.K."/>
            <person name="Smith M."/>
            <person name="Roesemann S."/>
            <person name="Alexander J.E."/>
            <person name="Rich S.A."/>
            <person name="Livny J."/>
            <person name="Vlamakis H."/>
            <person name="Clish C."/>
            <person name="Bullock K."/>
            <person name="Deik A."/>
            <person name="Scott J."/>
            <person name="Pierce K.A."/>
            <person name="Xavier R.J."/>
            <person name="Alm E.J."/>
        </authorList>
    </citation>
    <scope>NUCLEOTIDE SEQUENCE [LARGE SCALE GENOMIC DNA]</scope>
    <source>
        <strain evidence="5 8">BIOML-A13</strain>
        <strain evidence="6 7">BIOML-A3</strain>
    </source>
</reference>
<proteinExistence type="inferred from homology"/>
<protein>
    <recommendedName>
        <fullName evidence="4">Rubredoxin-like domain-containing protein</fullName>
    </recommendedName>
</protein>
<dbReference type="RefSeq" id="WP_113077670.1">
    <property type="nucleotide sequence ID" value="NZ_CAKVWA010000004.1"/>
</dbReference>
<dbReference type="PANTHER" id="PTHR30466:SF11">
    <property type="entry name" value="FLAVIN-DEPENDENT MONOOXYGENASE, REDUCTASE SUBUNIT HSAB"/>
    <property type="match status" value="1"/>
</dbReference>
<evidence type="ECO:0000256" key="2">
    <source>
        <dbReference type="ARBA" id="ARBA00008898"/>
    </source>
</evidence>
<evidence type="ECO:0000256" key="3">
    <source>
        <dbReference type="ARBA" id="ARBA00023002"/>
    </source>
</evidence>